<organism evidence="4 5">
    <name type="scientific">Pseudovirgaria hyperparasitica</name>
    <dbReference type="NCBI Taxonomy" id="470096"/>
    <lineage>
        <taxon>Eukaryota</taxon>
        <taxon>Fungi</taxon>
        <taxon>Dikarya</taxon>
        <taxon>Ascomycota</taxon>
        <taxon>Pezizomycotina</taxon>
        <taxon>Dothideomycetes</taxon>
        <taxon>Dothideomycetes incertae sedis</taxon>
        <taxon>Acrospermales</taxon>
        <taxon>Acrospermaceae</taxon>
        <taxon>Pseudovirgaria</taxon>
    </lineage>
</organism>
<evidence type="ECO:0000259" key="3">
    <source>
        <dbReference type="PROSITE" id="PS50011"/>
    </source>
</evidence>
<dbReference type="GO" id="GO:0051082">
    <property type="term" value="F:unfolded protein binding"/>
    <property type="evidence" value="ECO:0007669"/>
    <property type="project" value="TreeGrafter"/>
</dbReference>
<dbReference type="Gene3D" id="1.10.510.10">
    <property type="entry name" value="Transferase(Phosphotransferase) domain 1"/>
    <property type="match status" value="1"/>
</dbReference>
<dbReference type="EMBL" id="ML996566">
    <property type="protein sequence ID" value="KAF2762133.1"/>
    <property type="molecule type" value="Genomic_DNA"/>
</dbReference>
<dbReference type="PROSITE" id="PS50011">
    <property type="entry name" value="PROTEIN_KINASE_DOM"/>
    <property type="match status" value="1"/>
</dbReference>
<dbReference type="GO" id="GO:0004674">
    <property type="term" value="F:protein serine/threonine kinase activity"/>
    <property type="evidence" value="ECO:0007669"/>
    <property type="project" value="InterPro"/>
</dbReference>
<dbReference type="GO" id="GO:0070059">
    <property type="term" value="P:intrinsic apoptotic signaling pathway in response to endoplasmic reticulum stress"/>
    <property type="evidence" value="ECO:0007669"/>
    <property type="project" value="TreeGrafter"/>
</dbReference>
<keyword evidence="5" id="KW-1185">Reference proteome</keyword>
<dbReference type="AlphaFoldDB" id="A0A6A6WH52"/>
<evidence type="ECO:0000256" key="1">
    <source>
        <dbReference type="SAM" id="MobiDB-lite"/>
    </source>
</evidence>
<keyword evidence="2" id="KW-0472">Membrane</keyword>
<dbReference type="InterPro" id="IPR000719">
    <property type="entry name" value="Prot_kinase_dom"/>
</dbReference>
<feature type="domain" description="Protein kinase" evidence="3">
    <location>
        <begin position="268"/>
        <end position="556"/>
    </location>
</feature>
<gene>
    <name evidence="4" type="ORF">EJ05DRAFT_497001</name>
</gene>
<dbReference type="SUPFAM" id="SSF56112">
    <property type="entry name" value="Protein kinase-like (PK-like)"/>
    <property type="match status" value="1"/>
</dbReference>
<feature type="compositionally biased region" description="Polar residues" evidence="1">
    <location>
        <begin position="86"/>
        <end position="106"/>
    </location>
</feature>
<dbReference type="InterPro" id="IPR045133">
    <property type="entry name" value="IRE1/2-like"/>
</dbReference>
<dbReference type="Pfam" id="PF00069">
    <property type="entry name" value="Pkinase"/>
    <property type="match status" value="1"/>
</dbReference>
<proteinExistence type="predicted"/>
<sequence>MANRYPNLHSAPSLLDLSGGWEESPRPQSSSSASTSSTSRSITPTQYAQSPMSSWTPQSTPTVKSPQPSHSSNPWFAYTAAKRSPSGGTPESRTPQYTSRSTTPVQAPQPLRPNNAIAGFNNSNYGVSSPEPIQRVFEYPTSSTPSQNRQNAYLLDLQSLERTVITKHMAQSFLHHYPSLLVRVGVSQESKNNAYNWACRNPFVALLFLMCEDVAAFPRASFYMLTDDQLPFQEEDLERIAAKPKKIVETQWRVMARKLPRNGQHFEFKKNERTPILSQGIVKDSESPGQVVDRVSWLGESESIVYVRKSYRELRPTQQESLVKQILSFNRFDHPNLAKILCSYAERSTVAFITMPAQCNLDDFLRPIQRIPDATTSRQLLSWVNDIIQAVAFIHSPPRKITHRSIRPQKILIYGSRVVLSVFGVGDELEDSPAKSHAADPSFVYAAPEVIRNQERKSTRLADAFSLGCVFLCMLAVLRGYSLDTFDNWRRKNGSGLSFHANMDLIRNDFFNRLRMNKDSTTAERHALKFVEDLMAEDPKKRWRVRDVAPRVQEWHDSRQVSKRRSLDGIDLEARNITVRTSSMQVNTSPWYDRTARRTFASVT</sequence>
<reference evidence="4" key="1">
    <citation type="journal article" date="2020" name="Stud. Mycol.">
        <title>101 Dothideomycetes genomes: a test case for predicting lifestyles and emergence of pathogens.</title>
        <authorList>
            <person name="Haridas S."/>
            <person name="Albert R."/>
            <person name="Binder M."/>
            <person name="Bloem J."/>
            <person name="Labutti K."/>
            <person name="Salamov A."/>
            <person name="Andreopoulos B."/>
            <person name="Baker S."/>
            <person name="Barry K."/>
            <person name="Bills G."/>
            <person name="Bluhm B."/>
            <person name="Cannon C."/>
            <person name="Castanera R."/>
            <person name="Culley D."/>
            <person name="Daum C."/>
            <person name="Ezra D."/>
            <person name="Gonzalez J."/>
            <person name="Henrissat B."/>
            <person name="Kuo A."/>
            <person name="Liang C."/>
            <person name="Lipzen A."/>
            <person name="Lutzoni F."/>
            <person name="Magnuson J."/>
            <person name="Mondo S."/>
            <person name="Nolan M."/>
            <person name="Ohm R."/>
            <person name="Pangilinan J."/>
            <person name="Park H.-J."/>
            <person name="Ramirez L."/>
            <person name="Alfaro M."/>
            <person name="Sun H."/>
            <person name="Tritt A."/>
            <person name="Yoshinaga Y."/>
            <person name="Zwiers L.-H."/>
            <person name="Turgeon B."/>
            <person name="Goodwin S."/>
            <person name="Spatafora J."/>
            <person name="Crous P."/>
            <person name="Grigoriev I."/>
        </authorList>
    </citation>
    <scope>NUCLEOTIDE SEQUENCE</scope>
    <source>
        <strain evidence="4">CBS 121739</strain>
    </source>
</reference>
<feature type="transmembrane region" description="Helical" evidence="2">
    <location>
        <begin position="464"/>
        <end position="482"/>
    </location>
</feature>
<dbReference type="GO" id="GO:0036498">
    <property type="term" value="P:IRE1-mediated unfolded protein response"/>
    <property type="evidence" value="ECO:0007669"/>
    <property type="project" value="TreeGrafter"/>
</dbReference>
<dbReference type="RefSeq" id="XP_033604584.1">
    <property type="nucleotide sequence ID" value="XM_033746484.1"/>
</dbReference>
<evidence type="ECO:0000256" key="2">
    <source>
        <dbReference type="SAM" id="Phobius"/>
    </source>
</evidence>
<keyword evidence="4" id="KW-0808">Transferase</keyword>
<evidence type="ECO:0000313" key="4">
    <source>
        <dbReference type="EMBL" id="KAF2762133.1"/>
    </source>
</evidence>
<dbReference type="GO" id="GO:0005524">
    <property type="term" value="F:ATP binding"/>
    <property type="evidence" value="ECO:0007669"/>
    <property type="project" value="InterPro"/>
</dbReference>
<dbReference type="GeneID" id="54487538"/>
<feature type="region of interest" description="Disordered" evidence="1">
    <location>
        <begin position="1"/>
        <end position="111"/>
    </location>
</feature>
<feature type="compositionally biased region" description="Low complexity" evidence="1">
    <location>
        <begin position="26"/>
        <end position="46"/>
    </location>
</feature>
<dbReference type="PANTHER" id="PTHR13954">
    <property type="entry name" value="IRE1-RELATED"/>
    <property type="match status" value="1"/>
</dbReference>
<name>A0A6A6WH52_9PEZI</name>
<dbReference type="SMART" id="SM00220">
    <property type="entry name" value="S_TKc"/>
    <property type="match status" value="1"/>
</dbReference>
<dbReference type="GO" id="GO:0004521">
    <property type="term" value="F:RNA endonuclease activity"/>
    <property type="evidence" value="ECO:0007669"/>
    <property type="project" value="InterPro"/>
</dbReference>
<keyword evidence="4" id="KW-0418">Kinase</keyword>
<accession>A0A6A6WH52</accession>
<dbReference type="PANTHER" id="PTHR13954:SF6">
    <property type="entry name" value="NON-SPECIFIC SERINE_THREONINE PROTEIN KINASE"/>
    <property type="match status" value="1"/>
</dbReference>
<protein>
    <submittedName>
        <fullName evidence="4">Kinase-like protein</fullName>
    </submittedName>
</protein>
<dbReference type="InterPro" id="IPR011009">
    <property type="entry name" value="Kinase-like_dom_sf"/>
</dbReference>
<dbReference type="Proteomes" id="UP000799437">
    <property type="component" value="Unassembled WGS sequence"/>
</dbReference>
<evidence type="ECO:0000313" key="5">
    <source>
        <dbReference type="Proteomes" id="UP000799437"/>
    </source>
</evidence>
<dbReference type="GO" id="GO:1990604">
    <property type="term" value="C:IRE1-TRAF2-ASK1 complex"/>
    <property type="evidence" value="ECO:0007669"/>
    <property type="project" value="TreeGrafter"/>
</dbReference>
<feature type="compositionally biased region" description="Polar residues" evidence="1">
    <location>
        <begin position="47"/>
        <end position="74"/>
    </location>
</feature>
<keyword evidence="2" id="KW-0812">Transmembrane</keyword>
<keyword evidence="2" id="KW-1133">Transmembrane helix</keyword>
<dbReference type="OrthoDB" id="4062651at2759"/>